<evidence type="ECO:0000259" key="1">
    <source>
        <dbReference type="Pfam" id="PF09423"/>
    </source>
</evidence>
<dbReference type="InterPro" id="IPR018946">
    <property type="entry name" value="PhoD-like_MPP"/>
</dbReference>
<dbReference type="CDD" id="cd07389">
    <property type="entry name" value="MPP_PhoD"/>
    <property type="match status" value="1"/>
</dbReference>
<sequence length="530" mass="59122">MGERAVFDKTVDRRDFLQLAGLSSAVISAGIAAPAAAQSSLGSSAAEGRAAGEWAKSDLFGLGVASGTPRAESMILWTRLAPDPLAPDGHGGMPPRSVLVHWEVATAEDEGFRSPVAVGVALAQPELAHSVHPQVTGLKPRTEYRFRFRVGDQTSPVGHFKTLPMPDQDVEQFSFAVASCQAWYHGHFTAWRHLANENLDLIFFVGDYIYEYAISKEDNLKRQGVEVPEPFAHTVQTLEQYRLRYSLFKSDEHLQAGHAKAPMVVIWDDHEVENNHAGWWSEKGTEKAHFAYQRAAAYRAFYENTPVAPEAFPNGPHSQIYNAFDVGRLLRFVNVDTRQYRDAVVDPSDVEALNRETRSILGHRQERWMHEQLQNSPAKWNVLTNSVVVAPIADDKVDQWDGFPSSRKRLLQTMRSVQNPVVLTGDIHQHGAVELWGDSGEPVGIELICTSIASDGDGRPGSSSADWLKHPYVKKMDQRRGYILVDVTKKQLNAQFVVVPYVEKDDQAPREVAFTYRSPSGSRRLIEKGF</sequence>
<comment type="caution">
    <text evidence="3">The sequence shown here is derived from an EMBL/GenBank/DDBJ whole genome shotgun (WGS) entry which is preliminary data.</text>
</comment>
<dbReference type="Pfam" id="PF16655">
    <property type="entry name" value="PhoD_N"/>
    <property type="match status" value="1"/>
</dbReference>
<dbReference type="InterPro" id="IPR032093">
    <property type="entry name" value="PhoD_N"/>
</dbReference>
<dbReference type="InterPro" id="IPR006311">
    <property type="entry name" value="TAT_signal"/>
</dbReference>
<dbReference type="PANTHER" id="PTHR43606:SF2">
    <property type="entry name" value="ALKALINE PHOSPHATASE FAMILY PROTEIN (AFU_ORTHOLOGUE AFUA_5G03860)"/>
    <property type="match status" value="1"/>
</dbReference>
<organism evidence="3 4">
    <name type="scientific">Corynebacterium auriscanis</name>
    <dbReference type="NCBI Taxonomy" id="99807"/>
    <lineage>
        <taxon>Bacteria</taxon>
        <taxon>Bacillati</taxon>
        <taxon>Actinomycetota</taxon>
        <taxon>Actinomycetes</taxon>
        <taxon>Mycobacteriales</taxon>
        <taxon>Corynebacteriaceae</taxon>
        <taxon>Corynebacterium</taxon>
    </lineage>
</organism>
<dbReference type="Gene3D" id="3.60.21.70">
    <property type="entry name" value="PhoD-like phosphatase"/>
    <property type="match status" value="1"/>
</dbReference>
<feature type="domain" description="PhoD-like phosphatase metallophosphatase" evidence="1">
    <location>
        <begin position="175"/>
        <end position="496"/>
    </location>
</feature>
<dbReference type="PROSITE" id="PS51318">
    <property type="entry name" value="TAT"/>
    <property type="match status" value="1"/>
</dbReference>
<dbReference type="Proteomes" id="UP000030145">
    <property type="component" value="Unassembled WGS sequence"/>
</dbReference>
<evidence type="ECO:0000259" key="2">
    <source>
        <dbReference type="Pfam" id="PF16655"/>
    </source>
</evidence>
<dbReference type="InterPro" id="IPR038607">
    <property type="entry name" value="PhoD-like_sf"/>
</dbReference>
<protein>
    <submittedName>
        <fullName evidence="3">Alkaline phosphatase</fullName>
    </submittedName>
</protein>
<evidence type="ECO:0000313" key="4">
    <source>
        <dbReference type="Proteomes" id="UP000030145"/>
    </source>
</evidence>
<dbReference type="PANTHER" id="PTHR43606">
    <property type="entry name" value="PHOSPHATASE, PUTATIVE (AFU_ORTHOLOGUE AFUA_6G08710)-RELATED"/>
    <property type="match status" value="1"/>
</dbReference>
<dbReference type="EMBL" id="JRVJ01000010">
    <property type="protein sequence ID" value="KGM18641.1"/>
    <property type="molecule type" value="Genomic_DNA"/>
</dbReference>
<name>A0A0A2DP23_9CORY</name>
<dbReference type="InterPro" id="IPR029052">
    <property type="entry name" value="Metallo-depent_PP-like"/>
</dbReference>
<accession>A0A0A2DP23</accession>
<dbReference type="Pfam" id="PF09423">
    <property type="entry name" value="PhoD"/>
    <property type="match status" value="1"/>
</dbReference>
<dbReference type="Gene3D" id="2.60.40.380">
    <property type="entry name" value="Purple acid phosphatase-like, N-terminal"/>
    <property type="match status" value="1"/>
</dbReference>
<dbReference type="InterPro" id="IPR052900">
    <property type="entry name" value="Phospholipid_Metab_Enz"/>
</dbReference>
<dbReference type="AlphaFoldDB" id="A0A0A2DP23"/>
<keyword evidence="4" id="KW-1185">Reference proteome</keyword>
<gene>
    <name evidence="3" type="ORF">MA47_06155</name>
</gene>
<proteinExistence type="predicted"/>
<reference evidence="3 4" key="1">
    <citation type="submission" date="2014-10" db="EMBL/GenBank/DDBJ databases">
        <title>Whole Genome sequence of Corynebacterium auriscanis strain CIP 106629.</title>
        <authorList>
            <person name="Hassan S.S."/>
            <person name="Jamal S.B."/>
            <person name="Tiwari S."/>
            <person name="Oliveira L.D.C."/>
            <person name="Souza F."/>
            <person name="Mariano D.C."/>
            <person name="Almeida S."/>
            <person name="Dorella F."/>
            <person name="Pereira F."/>
            <person name="Carvalho A."/>
            <person name="Leal C.A."/>
            <person name="Soares S.D.C."/>
            <person name="Figueiredo H.C."/>
            <person name="Silva A."/>
            <person name="Azevedo V.A."/>
        </authorList>
    </citation>
    <scope>NUCLEOTIDE SEQUENCE [LARGE SCALE GENOMIC DNA]</scope>
    <source>
        <strain evidence="3 4">CIP 106629</strain>
    </source>
</reference>
<evidence type="ECO:0000313" key="3">
    <source>
        <dbReference type="EMBL" id="KGM18641.1"/>
    </source>
</evidence>
<feature type="domain" description="Phospholipase D N-terminal" evidence="2">
    <location>
        <begin position="62"/>
        <end position="162"/>
    </location>
</feature>
<dbReference type="SUPFAM" id="SSF56300">
    <property type="entry name" value="Metallo-dependent phosphatases"/>
    <property type="match status" value="1"/>
</dbReference>